<dbReference type="InterPro" id="IPR002575">
    <property type="entry name" value="Aminoglycoside_PTrfase"/>
</dbReference>
<sequence>MKKSMRWDRFFTRGTPVIALPNWNEPRLFVPAKNFWQRWKGSSLCPPPSPKPDAIALPPKLGRLLYRIQVALGQSPMQIACRKKSGSIDIKGFVREIFPEFSWAVFSVGVPGKAQKITAQLWNDHNQVIGYLKYSRKPIACDRIAREYAVLSQLDVQPKPLKFGPLSKGTALLIEPIPGKHISGGTLPPEPEILTLVDQYAIAKPVPLNEHPWVQSFQQTADPFAVKWLDALGNRPWPIVALHGDFSPWNLLRSPDGKIYAIDWEYGLAEGFPYLDLAYYILQVAYWYLEWSPTQTFEYAVEFLSSRSGLNLTLAEAKAIVRLSAYQGYQFMLEDGHSLEEKPQHWRSKVWEHELCNLSN</sequence>
<evidence type="ECO:0000313" key="2">
    <source>
        <dbReference type="EMBL" id="AFY81902.1"/>
    </source>
</evidence>
<accession>K9TGC1</accession>
<organism evidence="2 3">
    <name type="scientific">Oscillatoria acuminata PCC 6304</name>
    <dbReference type="NCBI Taxonomy" id="56110"/>
    <lineage>
        <taxon>Bacteria</taxon>
        <taxon>Bacillati</taxon>
        <taxon>Cyanobacteriota</taxon>
        <taxon>Cyanophyceae</taxon>
        <taxon>Oscillatoriophycideae</taxon>
        <taxon>Oscillatoriales</taxon>
        <taxon>Oscillatoriaceae</taxon>
        <taxon>Oscillatoria</taxon>
    </lineage>
</organism>
<proteinExistence type="predicted"/>
<name>K9TGC1_9CYAN</name>
<dbReference type="EMBL" id="CP003607">
    <property type="protein sequence ID" value="AFY81902.1"/>
    <property type="molecule type" value="Genomic_DNA"/>
</dbReference>
<dbReference type="OrthoDB" id="2088152at2"/>
<dbReference type="STRING" id="56110.Oscil6304_2268"/>
<dbReference type="KEGG" id="oac:Oscil6304_2268"/>
<dbReference type="InParanoid" id="K9TGC1"/>
<dbReference type="SUPFAM" id="SSF56112">
    <property type="entry name" value="Protein kinase-like (PK-like)"/>
    <property type="match status" value="1"/>
</dbReference>
<dbReference type="Gene3D" id="3.90.1200.10">
    <property type="match status" value="1"/>
</dbReference>
<evidence type="ECO:0000313" key="3">
    <source>
        <dbReference type="Proteomes" id="UP000010367"/>
    </source>
</evidence>
<dbReference type="Pfam" id="PF01636">
    <property type="entry name" value="APH"/>
    <property type="match status" value="1"/>
</dbReference>
<evidence type="ECO:0000259" key="1">
    <source>
        <dbReference type="Pfam" id="PF01636"/>
    </source>
</evidence>
<protein>
    <submittedName>
        <fullName evidence="2">Phosphotransferase family protein</fullName>
    </submittedName>
</protein>
<dbReference type="Proteomes" id="UP000010367">
    <property type="component" value="Chromosome"/>
</dbReference>
<gene>
    <name evidence="2" type="ORF">Oscil6304_2268</name>
</gene>
<feature type="domain" description="Aminoglycoside phosphotransferase" evidence="1">
    <location>
        <begin position="189"/>
        <end position="295"/>
    </location>
</feature>
<keyword evidence="3" id="KW-1185">Reference proteome</keyword>
<dbReference type="HOGENOM" id="CLU_857179_0_0_3"/>
<reference evidence="2 3" key="1">
    <citation type="submission" date="2012-06" db="EMBL/GenBank/DDBJ databases">
        <title>Finished chromosome of genome of Oscillatoria acuminata PCC 6304.</title>
        <authorList>
            <consortium name="US DOE Joint Genome Institute"/>
            <person name="Gugger M."/>
            <person name="Coursin T."/>
            <person name="Rippka R."/>
            <person name="Tandeau De Marsac N."/>
            <person name="Huntemann M."/>
            <person name="Wei C.-L."/>
            <person name="Han J."/>
            <person name="Detter J.C."/>
            <person name="Han C."/>
            <person name="Tapia R."/>
            <person name="Davenport K."/>
            <person name="Daligault H."/>
            <person name="Erkkila T."/>
            <person name="Gu W."/>
            <person name="Munk A.C.C."/>
            <person name="Teshima H."/>
            <person name="Xu Y."/>
            <person name="Chain P."/>
            <person name="Chen A."/>
            <person name="Krypides N."/>
            <person name="Mavromatis K."/>
            <person name="Markowitz V."/>
            <person name="Szeto E."/>
            <person name="Ivanova N."/>
            <person name="Mikhailova N."/>
            <person name="Ovchinnikova G."/>
            <person name="Pagani I."/>
            <person name="Pati A."/>
            <person name="Goodwin L."/>
            <person name="Peters L."/>
            <person name="Pitluck S."/>
            <person name="Woyke T."/>
            <person name="Kerfeld C."/>
        </authorList>
    </citation>
    <scope>NUCLEOTIDE SEQUENCE [LARGE SCALE GENOMIC DNA]</scope>
    <source>
        <strain evidence="2 3">PCC 6304</strain>
    </source>
</reference>
<dbReference type="eggNOG" id="COG0510">
    <property type="taxonomic scope" value="Bacteria"/>
</dbReference>
<keyword evidence="2" id="KW-0808">Transferase</keyword>
<dbReference type="InterPro" id="IPR011009">
    <property type="entry name" value="Kinase-like_dom_sf"/>
</dbReference>
<dbReference type="GO" id="GO:0016740">
    <property type="term" value="F:transferase activity"/>
    <property type="evidence" value="ECO:0007669"/>
    <property type="project" value="UniProtKB-KW"/>
</dbReference>
<dbReference type="AlphaFoldDB" id="K9TGC1"/>